<evidence type="ECO:0000256" key="2">
    <source>
        <dbReference type="ARBA" id="ARBA00004953"/>
    </source>
</evidence>
<dbReference type="EMBL" id="BAABDD010000001">
    <property type="protein sequence ID" value="GAA3725126.1"/>
    <property type="molecule type" value="Genomic_DNA"/>
</dbReference>
<dbReference type="PANTHER" id="PTHR34308">
    <property type="entry name" value="COBALAMIN BIOSYNTHESIS PROTEIN CBIB"/>
    <property type="match status" value="1"/>
</dbReference>
<organism evidence="10 11">
    <name type="scientific">Salinactinospora qingdaonensis</name>
    <dbReference type="NCBI Taxonomy" id="702744"/>
    <lineage>
        <taxon>Bacteria</taxon>
        <taxon>Bacillati</taxon>
        <taxon>Actinomycetota</taxon>
        <taxon>Actinomycetes</taxon>
        <taxon>Streptosporangiales</taxon>
        <taxon>Nocardiopsidaceae</taxon>
        <taxon>Salinactinospora</taxon>
    </lineage>
</organism>
<keyword evidence="4 9" id="KW-1003">Cell membrane</keyword>
<evidence type="ECO:0000256" key="5">
    <source>
        <dbReference type="ARBA" id="ARBA00022573"/>
    </source>
</evidence>
<evidence type="ECO:0000256" key="6">
    <source>
        <dbReference type="ARBA" id="ARBA00022692"/>
    </source>
</evidence>
<name>A0ABP7EZL7_9ACTN</name>
<gene>
    <name evidence="9" type="primary">cobD</name>
    <name evidence="10" type="ORF">GCM10022402_02230</name>
</gene>
<dbReference type="Proteomes" id="UP001500908">
    <property type="component" value="Unassembled WGS sequence"/>
</dbReference>
<accession>A0ABP7EZL7</accession>
<dbReference type="InterPro" id="IPR004485">
    <property type="entry name" value="Cobalamin_biosynth_CobD/CbiB"/>
</dbReference>
<dbReference type="NCBIfam" id="NF002276">
    <property type="entry name" value="PRK01209.1-4"/>
    <property type="match status" value="1"/>
</dbReference>
<comment type="similarity">
    <text evidence="3 9">Belongs to the CobD/CbiB family.</text>
</comment>
<dbReference type="HAMAP" id="MF_00024">
    <property type="entry name" value="CobD_CbiB"/>
    <property type="match status" value="1"/>
</dbReference>
<evidence type="ECO:0000313" key="10">
    <source>
        <dbReference type="EMBL" id="GAA3725126.1"/>
    </source>
</evidence>
<dbReference type="RefSeq" id="WP_344966344.1">
    <property type="nucleotide sequence ID" value="NZ_BAABDD010000001.1"/>
</dbReference>
<dbReference type="Pfam" id="PF03186">
    <property type="entry name" value="CobD_Cbib"/>
    <property type="match status" value="1"/>
</dbReference>
<dbReference type="PANTHER" id="PTHR34308:SF1">
    <property type="entry name" value="COBALAMIN BIOSYNTHESIS PROTEIN CBIB"/>
    <property type="match status" value="1"/>
</dbReference>
<protein>
    <recommendedName>
        <fullName evidence="9">Cobalamin biosynthesis protein CobD</fullName>
    </recommendedName>
</protein>
<keyword evidence="11" id="KW-1185">Reference proteome</keyword>
<evidence type="ECO:0000256" key="3">
    <source>
        <dbReference type="ARBA" id="ARBA00006263"/>
    </source>
</evidence>
<evidence type="ECO:0000256" key="7">
    <source>
        <dbReference type="ARBA" id="ARBA00022989"/>
    </source>
</evidence>
<evidence type="ECO:0000256" key="4">
    <source>
        <dbReference type="ARBA" id="ARBA00022475"/>
    </source>
</evidence>
<comment type="subcellular location">
    <subcellularLocation>
        <location evidence="1 9">Cell membrane</location>
        <topology evidence="1 9">Multi-pass membrane protein</topology>
    </subcellularLocation>
</comment>
<comment type="pathway">
    <text evidence="2 9">Cofactor biosynthesis; adenosylcobalamin biosynthesis.</text>
</comment>
<comment type="caution">
    <text evidence="10">The sequence shown here is derived from an EMBL/GenBank/DDBJ whole genome shotgun (WGS) entry which is preliminary data.</text>
</comment>
<evidence type="ECO:0000256" key="1">
    <source>
        <dbReference type="ARBA" id="ARBA00004651"/>
    </source>
</evidence>
<keyword evidence="5 9" id="KW-0169">Cobalamin biosynthesis</keyword>
<comment type="caution">
    <text evidence="9">Lacks conserved residue(s) required for the propagation of feature annotation.</text>
</comment>
<evidence type="ECO:0000256" key="8">
    <source>
        <dbReference type="ARBA" id="ARBA00023136"/>
    </source>
</evidence>
<keyword evidence="7 9" id="KW-1133">Transmembrane helix</keyword>
<reference evidence="11" key="1">
    <citation type="journal article" date="2019" name="Int. J. Syst. Evol. Microbiol.">
        <title>The Global Catalogue of Microorganisms (GCM) 10K type strain sequencing project: providing services to taxonomists for standard genome sequencing and annotation.</title>
        <authorList>
            <consortium name="The Broad Institute Genomics Platform"/>
            <consortium name="The Broad Institute Genome Sequencing Center for Infectious Disease"/>
            <person name="Wu L."/>
            <person name="Ma J."/>
        </authorList>
    </citation>
    <scope>NUCLEOTIDE SEQUENCE [LARGE SCALE GENOMIC DNA]</scope>
    <source>
        <strain evidence="11">JCM 17137</strain>
    </source>
</reference>
<keyword evidence="8 9" id="KW-0472">Membrane</keyword>
<evidence type="ECO:0000313" key="11">
    <source>
        <dbReference type="Proteomes" id="UP001500908"/>
    </source>
</evidence>
<sequence length="325" mass="34110">MTTNRSRPHARPLALGLLLGAALDRVVPDPPRGHPVALFGRAAGALEAQLHAPTRARGATFTALALTPVVALGVGAESDPRPWRRAAVTGLATWAVVGGAMLEREALLLAGELEAGDLPAARRRLPHLCGRDPRELDPADLARATVESVAENTSDAVTAPLLWGGLFGVPGLLGYRAVNTLDAMVGHRGDRYERFGWCAARLDDVANWAPARLTAVLAVVAAPLVAGSPVAALRAWRRDGHHHPSPNAGQCESAFAGALGVRLGGTNVYGSRIEHRPDLGEGRQPETRDIRRAVRLARAVGLGAAAASALLALVTASRRPRRRGP</sequence>
<proteinExistence type="inferred from homology"/>
<dbReference type="NCBIfam" id="TIGR00380">
    <property type="entry name" value="cobal_cbiB"/>
    <property type="match status" value="1"/>
</dbReference>
<evidence type="ECO:0000256" key="9">
    <source>
        <dbReference type="HAMAP-Rule" id="MF_00024"/>
    </source>
</evidence>
<keyword evidence="6 9" id="KW-0812">Transmembrane</keyword>
<comment type="function">
    <text evidence="9">Converts cobyric acid to cobinamide by the addition of aminopropanol on the F carboxylic group.</text>
</comment>
<feature type="transmembrane region" description="Helical" evidence="9">
    <location>
        <begin position="296"/>
        <end position="316"/>
    </location>
</feature>